<sequence>MEQFPCAFEFNERFLITIHSHIYSCQFGNFIGNSQRERRELRVVEQTHSLWRYLWTNCTDFINPLYRPDHSQTQGLLRPSTAPYCFKFWKGLYNRFDRGMHPRQSVEDYLRAIQEETQQLEEQLASHKQKISQLEKEQSWSVSWKASPSEKCPDAWALGSDLTGANTPQDYIGGFFSSSSPRTPKAPDNSSFFQPPDSKQTANPVFSNGSDQESSIADLSCHSPLSEDNSRDQTSDKLGYSTA</sequence>
<accession>A0A1A8HBH2</accession>
<dbReference type="Pfam" id="PF06602">
    <property type="entry name" value="Myotub-related"/>
    <property type="match status" value="1"/>
</dbReference>
<dbReference type="GO" id="GO:0106018">
    <property type="term" value="F:phosphatidylinositol-3,5-bisphosphate phosphatase activity"/>
    <property type="evidence" value="ECO:0007669"/>
    <property type="project" value="TreeGrafter"/>
</dbReference>
<reference evidence="5" key="1">
    <citation type="submission" date="2016-05" db="EMBL/GenBank/DDBJ databases">
        <authorList>
            <person name="Lavstsen T."/>
            <person name="Jespersen J.S."/>
        </authorList>
    </citation>
    <scope>NUCLEOTIDE SEQUENCE</scope>
    <source>
        <tissue evidence="5">Brain</tissue>
    </source>
</reference>
<dbReference type="PANTHER" id="PTHR10807">
    <property type="entry name" value="MYOTUBULARIN-RELATED"/>
    <property type="match status" value="1"/>
</dbReference>
<dbReference type="EMBL" id="HAEC01012500">
    <property type="protein sequence ID" value="SBQ80717.1"/>
    <property type="molecule type" value="Transcribed_RNA"/>
</dbReference>
<dbReference type="InterPro" id="IPR029021">
    <property type="entry name" value="Prot-tyrosine_phosphatase-like"/>
</dbReference>
<dbReference type="PROSITE" id="PS51339">
    <property type="entry name" value="PPASE_MYOTUBULARIN"/>
    <property type="match status" value="1"/>
</dbReference>
<dbReference type="InterPro" id="IPR010569">
    <property type="entry name" value="Myotubularin-like_Pase_dom"/>
</dbReference>
<dbReference type="GO" id="GO:0004438">
    <property type="term" value="F:phosphatidylinositol-3-phosphate phosphatase activity"/>
    <property type="evidence" value="ECO:0007669"/>
    <property type="project" value="TreeGrafter"/>
</dbReference>
<evidence type="ECO:0000256" key="3">
    <source>
        <dbReference type="SAM" id="MobiDB-lite"/>
    </source>
</evidence>
<protein>
    <submittedName>
        <fullName evidence="5">Myotubularin related protein 7a</fullName>
    </submittedName>
</protein>
<evidence type="ECO:0000313" key="5">
    <source>
        <dbReference type="EMBL" id="SBQ80717.1"/>
    </source>
</evidence>
<feature type="coiled-coil region" evidence="2">
    <location>
        <begin position="103"/>
        <end position="137"/>
    </location>
</feature>
<dbReference type="GO" id="GO:0046856">
    <property type="term" value="P:phosphatidylinositol dephosphorylation"/>
    <property type="evidence" value="ECO:0007669"/>
    <property type="project" value="TreeGrafter"/>
</dbReference>
<evidence type="ECO:0000256" key="1">
    <source>
        <dbReference type="ARBA" id="ARBA00007471"/>
    </source>
</evidence>
<feature type="region of interest" description="Disordered" evidence="3">
    <location>
        <begin position="172"/>
        <end position="243"/>
    </location>
</feature>
<dbReference type="SUPFAM" id="SSF52799">
    <property type="entry name" value="(Phosphotyrosine protein) phosphatases II"/>
    <property type="match status" value="1"/>
</dbReference>
<gene>
    <name evidence="5" type="primary">MTMR7A</name>
</gene>
<dbReference type="AlphaFoldDB" id="A0A1A8HBH2"/>
<feature type="domain" description="Myotubularin phosphatase" evidence="4">
    <location>
        <begin position="1"/>
        <end position="93"/>
    </location>
</feature>
<proteinExistence type="inferred from homology"/>
<reference evidence="5" key="2">
    <citation type="submission" date="2016-06" db="EMBL/GenBank/DDBJ databases">
        <title>The genome of a short-lived fish provides insights into sex chromosome evolution and the genetic control of aging.</title>
        <authorList>
            <person name="Reichwald K."/>
            <person name="Felder M."/>
            <person name="Petzold A."/>
            <person name="Koch P."/>
            <person name="Groth M."/>
            <person name="Platzer M."/>
        </authorList>
    </citation>
    <scope>NUCLEOTIDE SEQUENCE</scope>
    <source>
        <tissue evidence="5">Brain</tissue>
    </source>
</reference>
<comment type="similarity">
    <text evidence="1">Belongs to the protein-tyrosine phosphatase family. Non-receptor class myotubularin subfamily.</text>
</comment>
<dbReference type="InterPro" id="IPR030564">
    <property type="entry name" value="Myotubularin"/>
</dbReference>
<evidence type="ECO:0000256" key="2">
    <source>
        <dbReference type="SAM" id="Coils"/>
    </source>
</evidence>
<evidence type="ECO:0000259" key="4">
    <source>
        <dbReference type="PROSITE" id="PS51339"/>
    </source>
</evidence>
<keyword evidence="2" id="KW-0175">Coiled coil</keyword>
<name>A0A1A8HBH2_9TELE</name>
<feature type="compositionally biased region" description="Polar residues" evidence="3">
    <location>
        <begin position="176"/>
        <end position="217"/>
    </location>
</feature>
<organism evidence="5">
    <name type="scientific">Nothobranchius korthausae</name>
    <dbReference type="NCBI Taxonomy" id="1143690"/>
    <lineage>
        <taxon>Eukaryota</taxon>
        <taxon>Metazoa</taxon>
        <taxon>Chordata</taxon>
        <taxon>Craniata</taxon>
        <taxon>Vertebrata</taxon>
        <taxon>Euteleostomi</taxon>
        <taxon>Actinopterygii</taxon>
        <taxon>Neopterygii</taxon>
        <taxon>Teleostei</taxon>
        <taxon>Neoteleostei</taxon>
        <taxon>Acanthomorphata</taxon>
        <taxon>Ovalentaria</taxon>
        <taxon>Atherinomorphae</taxon>
        <taxon>Cyprinodontiformes</taxon>
        <taxon>Nothobranchiidae</taxon>
        <taxon>Nothobranchius</taxon>
    </lineage>
</organism>
<dbReference type="PANTHER" id="PTHR10807:SF35">
    <property type="entry name" value="MYOTUBULARIN-RELATED PROTEIN 7"/>
    <property type="match status" value="1"/>
</dbReference>
<dbReference type="GO" id="GO:0005737">
    <property type="term" value="C:cytoplasm"/>
    <property type="evidence" value="ECO:0007669"/>
    <property type="project" value="TreeGrafter"/>
</dbReference>